<gene>
    <name evidence="3" type="ORF">BG846_01957</name>
    <name evidence="2" type="ORF">K701_18895</name>
</gene>
<dbReference type="SUPFAM" id="SSF53597">
    <property type="entry name" value="Dihydrofolate reductase-like"/>
    <property type="match status" value="1"/>
</dbReference>
<accession>A0A1Y2NXY0</accession>
<feature type="domain" description="Bacterial bifunctional deaminase-reductase C-terminal" evidence="1">
    <location>
        <begin position="10"/>
        <end position="147"/>
    </location>
</feature>
<comment type="caution">
    <text evidence="3">The sequence shown here is derived from an EMBL/GenBank/DDBJ whole genome shotgun (WGS) entry which is preliminary data.</text>
</comment>
<dbReference type="EMBL" id="MIFZ01000183">
    <property type="protein sequence ID" value="OSY52382.1"/>
    <property type="molecule type" value="Genomic_DNA"/>
</dbReference>
<proteinExistence type="predicted"/>
<dbReference type="Proteomes" id="UP000731519">
    <property type="component" value="Unassembled WGS sequence"/>
</dbReference>
<dbReference type="GO" id="GO:0009231">
    <property type="term" value="P:riboflavin biosynthetic process"/>
    <property type="evidence" value="ECO:0007669"/>
    <property type="project" value="InterPro"/>
</dbReference>
<dbReference type="Pfam" id="PF01872">
    <property type="entry name" value="RibD_C"/>
    <property type="match status" value="1"/>
</dbReference>
<sequence>MGAALAGTPETCDTILLGRVTFTEGAGYWPTVANGEDAGFAQWIDKSPKHVVSSTLDSVDDWSNSTLLKGDPAAAVKELKAGEGKDLTVAGSPTLVRSPLEQDLLDELVLLIHPVVASEGRKKPFADDARLKKLEPVSAQPTSSGVIIAAYRSVC</sequence>
<organism evidence="3 4">
    <name type="scientific">Streptomyces fradiae ATCC 10745 = DSM 40063</name>
    <dbReference type="NCBI Taxonomy" id="1319510"/>
    <lineage>
        <taxon>Bacteria</taxon>
        <taxon>Bacillati</taxon>
        <taxon>Actinomycetota</taxon>
        <taxon>Actinomycetes</taxon>
        <taxon>Kitasatosporales</taxon>
        <taxon>Streptomycetaceae</taxon>
        <taxon>Streptomyces</taxon>
    </lineage>
</organism>
<dbReference type="Proteomes" id="UP000194318">
    <property type="component" value="Unassembled WGS sequence"/>
</dbReference>
<dbReference type="GO" id="GO:0008703">
    <property type="term" value="F:5-amino-6-(5-phosphoribosylamino)uracil reductase activity"/>
    <property type="evidence" value="ECO:0007669"/>
    <property type="project" value="InterPro"/>
</dbReference>
<evidence type="ECO:0000313" key="2">
    <source>
        <dbReference type="EMBL" id="KAF0648318.1"/>
    </source>
</evidence>
<name>A0A1Y2NXY0_STRFR</name>
<evidence type="ECO:0000313" key="5">
    <source>
        <dbReference type="Proteomes" id="UP000731519"/>
    </source>
</evidence>
<evidence type="ECO:0000313" key="4">
    <source>
        <dbReference type="Proteomes" id="UP000194318"/>
    </source>
</evidence>
<reference evidence="2 5" key="1">
    <citation type="submission" date="2013-05" db="EMBL/GenBank/DDBJ databases">
        <title>Genome Sequence of Streptomyces fradiae.</title>
        <authorList>
            <person name="Kirby R."/>
        </authorList>
    </citation>
    <scope>NUCLEOTIDE SEQUENCE [LARGE SCALE GENOMIC DNA]</scope>
    <source>
        <strain evidence="2 5">ATCC 10745</strain>
    </source>
</reference>
<dbReference type="RefSeq" id="WP_078915572.1">
    <property type="nucleotide sequence ID" value="NZ_ASYR01000025.1"/>
</dbReference>
<dbReference type="InterPro" id="IPR024072">
    <property type="entry name" value="DHFR-like_dom_sf"/>
</dbReference>
<dbReference type="InterPro" id="IPR002734">
    <property type="entry name" value="RibDG_C"/>
</dbReference>
<evidence type="ECO:0000313" key="3">
    <source>
        <dbReference type="EMBL" id="OSY52382.1"/>
    </source>
</evidence>
<protein>
    <recommendedName>
        <fullName evidence="1">Bacterial bifunctional deaminase-reductase C-terminal domain-containing protein</fullName>
    </recommendedName>
</protein>
<reference evidence="3 4" key="2">
    <citation type="submission" date="2016-09" db="EMBL/GenBank/DDBJ databases">
        <title>Streptomyces fradiae DSM40063, a candidate organism with high potential of specific P450 cytochromes.</title>
        <authorList>
            <person name="Grumaz C."/>
            <person name="Vainshtein Y."/>
            <person name="Kirstahler P."/>
            <person name="Sohn K."/>
        </authorList>
    </citation>
    <scope>NUCLEOTIDE SEQUENCE [LARGE SCALE GENOMIC DNA]</scope>
    <source>
        <strain evidence="3 4">DSM 40063</strain>
    </source>
</reference>
<evidence type="ECO:0000259" key="1">
    <source>
        <dbReference type="Pfam" id="PF01872"/>
    </source>
</evidence>
<dbReference type="EMBL" id="ASYR01000025">
    <property type="protein sequence ID" value="KAF0648318.1"/>
    <property type="molecule type" value="Genomic_DNA"/>
</dbReference>
<dbReference type="AlphaFoldDB" id="A0A1Y2NXY0"/>
<dbReference type="GeneID" id="91402127"/>
<keyword evidence="5" id="KW-1185">Reference proteome</keyword>
<dbReference type="Gene3D" id="3.40.430.10">
    <property type="entry name" value="Dihydrofolate Reductase, subunit A"/>
    <property type="match status" value="1"/>
</dbReference>